<proteinExistence type="predicted"/>
<evidence type="ECO:0000313" key="2">
    <source>
        <dbReference type="EMBL" id="GAB0180624.1"/>
    </source>
</evidence>
<keyword evidence="3" id="KW-1185">Reference proteome</keyword>
<evidence type="ECO:0000313" key="3">
    <source>
        <dbReference type="Proteomes" id="UP001623348"/>
    </source>
</evidence>
<dbReference type="AlphaFoldDB" id="A0ABC9W749"/>
<dbReference type="PANTHER" id="PTHR33332">
    <property type="entry name" value="REVERSE TRANSCRIPTASE DOMAIN-CONTAINING PROTEIN"/>
    <property type="match status" value="1"/>
</dbReference>
<feature type="region of interest" description="Disordered" evidence="1">
    <location>
        <begin position="123"/>
        <end position="173"/>
    </location>
</feature>
<reference evidence="2 3" key="1">
    <citation type="submission" date="2024-06" db="EMBL/GenBank/DDBJ databases">
        <title>The draft genome of Grus japonensis, version 3.</title>
        <authorList>
            <person name="Nabeshima K."/>
            <person name="Suzuki S."/>
            <person name="Onuma M."/>
        </authorList>
    </citation>
    <scope>NUCLEOTIDE SEQUENCE [LARGE SCALE GENOMIC DNA]</scope>
    <source>
        <strain evidence="2 3">451A</strain>
    </source>
</reference>
<sequence length="173" mass="18640">MLMDHGAECTLSKSADDTKPRGVADTLEGPAAIQRPLNRLEKPGDRNLMKFSKKCQVLHLGRNNPMHQHILGATPLESSPAERDLGVLVDTRLNMSQQWALAAKKANALLGCVRQSKCCQQVEGGDPSPLLSTGEATPGELCPVLGSSVQERQTGEHLTKDHNDDERTGASLP</sequence>
<comment type="caution">
    <text evidence="2">The sequence shown here is derived from an EMBL/GenBank/DDBJ whole genome shotgun (WGS) entry which is preliminary data.</text>
</comment>
<dbReference type="EMBL" id="BAAFJT010000001">
    <property type="protein sequence ID" value="GAB0180624.1"/>
    <property type="molecule type" value="Genomic_DNA"/>
</dbReference>
<protein>
    <submittedName>
        <fullName evidence="2">Uncharacterized protein</fullName>
    </submittedName>
</protein>
<name>A0ABC9W749_GRUJA</name>
<gene>
    <name evidence="2" type="ORF">GRJ2_000527700</name>
</gene>
<evidence type="ECO:0000256" key="1">
    <source>
        <dbReference type="SAM" id="MobiDB-lite"/>
    </source>
</evidence>
<accession>A0ABC9W749</accession>
<dbReference type="Proteomes" id="UP001623348">
    <property type="component" value="Unassembled WGS sequence"/>
</dbReference>
<feature type="compositionally biased region" description="Basic and acidic residues" evidence="1">
    <location>
        <begin position="153"/>
        <end position="173"/>
    </location>
</feature>
<feature type="region of interest" description="Disordered" evidence="1">
    <location>
        <begin position="1"/>
        <end position="28"/>
    </location>
</feature>
<organism evidence="2 3">
    <name type="scientific">Grus japonensis</name>
    <name type="common">Japanese crane</name>
    <name type="synonym">Red-crowned crane</name>
    <dbReference type="NCBI Taxonomy" id="30415"/>
    <lineage>
        <taxon>Eukaryota</taxon>
        <taxon>Metazoa</taxon>
        <taxon>Chordata</taxon>
        <taxon>Craniata</taxon>
        <taxon>Vertebrata</taxon>
        <taxon>Euteleostomi</taxon>
        <taxon>Archelosauria</taxon>
        <taxon>Archosauria</taxon>
        <taxon>Dinosauria</taxon>
        <taxon>Saurischia</taxon>
        <taxon>Theropoda</taxon>
        <taxon>Coelurosauria</taxon>
        <taxon>Aves</taxon>
        <taxon>Neognathae</taxon>
        <taxon>Neoaves</taxon>
        <taxon>Gruiformes</taxon>
        <taxon>Gruidae</taxon>
        <taxon>Grus</taxon>
    </lineage>
</organism>